<dbReference type="STRING" id="318479.A0A3P7S6T9"/>
<organism evidence="2 3">
    <name type="scientific">Dracunculus medinensis</name>
    <name type="common">Guinea worm</name>
    <dbReference type="NCBI Taxonomy" id="318479"/>
    <lineage>
        <taxon>Eukaryota</taxon>
        <taxon>Metazoa</taxon>
        <taxon>Ecdysozoa</taxon>
        <taxon>Nematoda</taxon>
        <taxon>Chromadorea</taxon>
        <taxon>Rhabditida</taxon>
        <taxon>Spirurina</taxon>
        <taxon>Dracunculoidea</taxon>
        <taxon>Dracunculidae</taxon>
        <taxon>Dracunculus</taxon>
    </lineage>
</organism>
<protein>
    <recommendedName>
        <fullName evidence="1">BHLH domain-containing protein</fullName>
    </recommendedName>
</protein>
<sequence>MVSMEEIEPYVRRKRVNPVKSNKLIGLNEEEQTVLRMNINSRERKRMHDLNDALDELRQCLPYSQNASTRKMSKINTLLLASSWIKQLTNTNNELRRQLEEIRGNEQKAQNWETPSSHNPFAVQLRTPIATPTPFNSIDLLRPTSLPIRFLSDPQKAFFRFAPANPCVKAINGICFCVNCIIANSTQMNNDCKIKKNKLN</sequence>
<feature type="domain" description="BHLH" evidence="1">
    <location>
        <begin position="34"/>
        <end position="88"/>
    </location>
</feature>
<dbReference type="GO" id="GO:0000981">
    <property type="term" value="F:DNA-binding transcription factor activity, RNA polymerase II-specific"/>
    <property type="evidence" value="ECO:0007669"/>
    <property type="project" value="TreeGrafter"/>
</dbReference>
<evidence type="ECO:0000259" key="1">
    <source>
        <dbReference type="PROSITE" id="PS50888"/>
    </source>
</evidence>
<dbReference type="Gene3D" id="4.10.280.10">
    <property type="entry name" value="Helix-loop-helix DNA-binding domain"/>
    <property type="match status" value="1"/>
</dbReference>
<dbReference type="OrthoDB" id="10011855at2759"/>
<dbReference type="InterPro" id="IPR050359">
    <property type="entry name" value="bHLH_transcription_factors"/>
</dbReference>
<dbReference type="Pfam" id="PF00010">
    <property type="entry name" value="HLH"/>
    <property type="match status" value="1"/>
</dbReference>
<evidence type="ECO:0000313" key="3">
    <source>
        <dbReference type="Proteomes" id="UP000274756"/>
    </source>
</evidence>
<dbReference type="GO" id="GO:0005634">
    <property type="term" value="C:nucleus"/>
    <property type="evidence" value="ECO:0007669"/>
    <property type="project" value="TreeGrafter"/>
</dbReference>
<accession>A0A3P7S6T9</accession>
<dbReference type="Proteomes" id="UP000274756">
    <property type="component" value="Unassembled WGS sequence"/>
</dbReference>
<dbReference type="PANTHER" id="PTHR19290:SF164">
    <property type="entry name" value="BHLH DOMAIN-CONTAINING PROTEIN"/>
    <property type="match status" value="1"/>
</dbReference>
<dbReference type="EMBL" id="UYYG01000002">
    <property type="protein sequence ID" value="VDN50312.1"/>
    <property type="molecule type" value="Genomic_DNA"/>
</dbReference>
<keyword evidence="3" id="KW-1185">Reference proteome</keyword>
<dbReference type="GO" id="GO:0070888">
    <property type="term" value="F:E-box binding"/>
    <property type="evidence" value="ECO:0007669"/>
    <property type="project" value="TreeGrafter"/>
</dbReference>
<dbReference type="AlphaFoldDB" id="A0A3P7S6T9"/>
<dbReference type="GO" id="GO:0046983">
    <property type="term" value="F:protein dimerization activity"/>
    <property type="evidence" value="ECO:0007669"/>
    <property type="project" value="InterPro"/>
</dbReference>
<evidence type="ECO:0000313" key="2">
    <source>
        <dbReference type="EMBL" id="VDN50312.1"/>
    </source>
</evidence>
<dbReference type="InterPro" id="IPR011598">
    <property type="entry name" value="bHLH_dom"/>
</dbReference>
<proteinExistence type="predicted"/>
<dbReference type="InterPro" id="IPR036638">
    <property type="entry name" value="HLH_DNA-bd_sf"/>
</dbReference>
<dbReference type="PROSITE" id="PS50888">
    <property type="entry name" value="BHLH"/>
    <property type="match status" value="1"/>
</dbReference>
<dbReference type="SMART" id="SM00353">
    <property type="entry name" value="HLH"/>
    <property type="match status" value="1"/>
</dbReference>
<name>A0A3P7S6T9_DRAME</name>
<dbReference type="GO" id="GO:0007423">
    <property type="term" value="P:sensory organ development"/>
    <property type="evidence" value="ECO:0007669"/>
    <property type="project" value="TreeGrafter"/>
</dbReference>
<gene>
    <name evidence="2" type="ORF">DME_LOCUS285</name>
</gene>
<dbReference type="PANTHER" id="PTHR19290">
    <property type="entry name" value="BASIC HELIX-LOOP-HELIX PROTEIN NEUROGENIN-RELATED"/>
    <property type="match status" value="1"/>
</dbReference>
<dbReference type="SUPFAM" id="SSF47459">
    <property type="entry name" value="HLH, helix-loop-helix DNA-binding domain"/>
    <property type="match status" value="1"/>
</dbReference>
<dbReference type="GO" id="GO:0045944">
    <property type="term" value="P:positive regulation of transcription by RNA polymerase II"/>
    <property type="evidence" value="ECO:0007669"/>
    <property type="project" value="TreeGrafter"/>
</dbReference>
<reference evidence="2 3" key="1">
    <citation type="submission" date="2018-11" db="EMBL/GenBank/DDBJ databases">
        <authorList>
            <consortium name="Pathogen Informatics"/>
        </authorList>
    </citation>
    <scope>NUCLEOTIDE SEQUENCE [LARGE SCALE GENOMIC DNA]</scope>
</reference>
<dbReference type="GO" id="GO:0061564">
    <property type="term" value="P:axon development"/>
    <property type="evidence" value="ECO:0007669"/>
    <property type="project" value="TreeGrafter"/>
</dbReference>